<organism evidence="1 2">
    <name type="scientific">Streptococcus saliviloxodontae</name>
    <dbReference type="NCBI Taxonomy" id="1349416"/>
    <lineage>
        <taxon>Bacteria</taxon>
        <taxon>Bacillati</taxon>
        <taxon>Bacillota</taxon>
        <taxon>Bacilli</taxon>
        <taxon>Lactobacillales</taxon>
        <taxon>Streptococcaceae</taxon>
        <taxon>Streptococcus</taxon>
    </lineage>
</organism>
<dbReference type="EMBL" id="JAFBEI010000048">
    <property type="protein sequence ID" value="MBM7636994.1"/>
    <property type="molecule type" value="Genomic_DNA"/>
</dbReference>
<comment type="caution">
    <text evidence="1">The sequence shown here is derived from an EMBL/GenBank/DDBJ whole genome shotgun (WGS) entry which is preliminary data.</text>
</comment>
<accession>A0ABS2PNI2</accession>
<protein>
    <recommendedName>
        <fullName evidence="3">Transposase</fullName>
    </recommendedName>
</protein>
<sequence>MTLKENLTPKELKQLRDYHAKKYHSFREIMAYCSLLEKLTKL</sequence>
<dbReference type="RefSeq" id="WP_275586117.1">
    <property type="nucleotide sequence ID" value="NZ_JAFBEI010000048.1"/>
</dbReference>
<evidence type="ECO:0000313" key="2">
    <source>
        <dbReference type="Proteomes" id="UP000809081"/>
    </source>
</evidence>
<evidence type="ECO:0008006" key="3">
    <source>
        <dbReference type="Google" id="ProtNLM"/>
    </source>
</evidence>
<name>A0ABS2PNI2_9STRE</name>
<evidence type="ECO:0000313" key="1">
    <source>
        <dbReference type="EMBL" id="MBM7636994.1"/>
    </source>
</evidence>
<proteinExistence type="predicted"/>
<gene>
    <name evidence="1" type="ORF">JOC31_001823</name>
</gene>
<keyword evidence="2" id="KW-1185">Reference proteome</keyword>
<reference evidence="1 2" key="1">
    <citation type="submission" date="2021-01" db="EMBL/GenBank/DDBJ databases">
        <title>Genomic Encyclopedia of Type Strains, Phase IV (KMG-IV): sequencing the most valuable type-strain genomes for metagenomic binning, comparative biology and taxonomic classification.</title>
        <authorList>
            <person name="Goeker M."/>
        </authorList>
    </citation>
    <scope>NUCLEOTIDE SEQUENCE [LARGE SCALE GENOMIC DNA]</scope>
    <source>
        <strain evidence="1 2">DSM 27513</strain>
    </source>
</reference>
<dbReference type="Proteomes" id="UP000809081">
    <property type="component" value="Unassembled WGS sequence"/>
</dbReference>